<keyword evidence="1" id="KW-1133">Transmembrane helix</keyword>
<reference evidence="2" key="1">
    <citation type="submission" date="2014-11" db="EMBL/GenBank/DDBJ databases">
        <authorList>
            <person name="Zhu J."/>
            <person name="Qi W."/>
            <person name="Song R."/>
        </authorList>
    </citation>
    <scope>NUCLEOTIDE SEQUENCE</scope>
</reference>
<organism evidence="2">
    <name type="scientific">uncultured Poseidoniia archaeon</name>
    <dbReference type="NCBI Taxonomy" id="1697135"/>
    <lineage>
        <taxon>Archaea</taxon>
        <taxon>Methanobacteriati</taxon>
        <taxon>Thermoplasmatota</taxon>
        <taxon>Candidatus Poseidoniia</taxon>
        <taxon>environmental samples</taxon>
    </lineage>
</organism>
<name>A0A1B1TFG7_9ARCH</name>
<keyword evidence="1" id="KW-0812">Transmembrane</keyword>
<dbReference type="AlphaFoldDB" id="A0A1B1TFG7"/>
<feature type="transmembrane region" description="Helical" evidence="1">
    <location>
        <begin position="154"/>
        <end position="173"/>
    </location>
</feature>
<evidence type="ECO:0000256" key="1">
    <source>
        <dbReference type="SAM" id="Phobius"/>
    </source>
</evidence>
<evidence type="ECO:0000313" key="2">
    <source>
        <dbReference type="EMBL" id="ANV81016.1"/>
    </source>
</evidence>
<dbReference type="EMBL" id="KP211914">
    <property type="protein sequence ID" value="ANV81016.1"/>
    <property type="molecule type" value="Genomic_DNA"/>
</dbReference>
<sequence>MGKRKCAAINCNALEFRSVGYCNRHKDHYPPLEVIIPKKKSLRITLPSDNSDIRYDIDGNKKRISSKSIDELLILLKAAKQYWVVDLGIDEDEFVQYAVNKGELEHWDGSKKIESKKMKMEDAFEILESKLLGDFTGHTKWWDDGEDLEKNRGILQTLGIVSLVIFVILILLTGDEDGFLFLITQLGAEAFCGLILLGGGALTSLNRSDSGKFIK</sequence>
<protein>
    <submittedName>
        <fullName evidence="2">Uncharacterized protein</fullName>
    </submittedName>
</protein>
<feature type="transmembrane region" description="Helical" evidence="1">
    <location>
        <begin position="179"/>
        <end position="205"/>
    </location>
</feature>
<keyword evidence="1" id="KW-0472">Membrane</keyword>
<reference evidence="2" key="2">
    <citation type="journal article" date="2015" name="ISME J.">
        <title>A new class of marine Euryarchaeota group II from the Mediterranean deep chlorophyll maximum.</title>
        <authorList>
            <person name="Martin-Cuadrado A.B."/>
            <person name="Garcia-Heredia I."/>
            <person name="Molto A.G."/>
            <person name="Lopez-Ubeda R."/>
            <person name="Kimes N."/>
            <person name="Lopez-Garcia P."/>
            <person name="Moreira D."/>
            <person name="Rodriguez-Valera F."/>
        </authorList>
    </citation>
    <scope>NUCLEOTIDE SEQUENCE</scope>
</reference>
<accession>A0A1B1TFG7</accession>
<proteinExistence type="predicted"/>